<dbReference type="Proteomes" id="UP000183975">
    <property type="component" value="Unassembled WGS sequence"/>
</dbReference>
<keyword evidence="2" id="KW-1185">Reference proteome</keyword>
<dbReference type="EMBL" id="FRAH01000021">
    <property type="protein sequence ID" value="SHK25598.1"/>
    <property type="molecule type" value="Genomic_DNA"/>
</dbReference>
<proteinExistence type="predicted"/>
<gene>
    <name evidence="1" type="ORF">SAMN02745138_01429</name>
</gene>
<evidence type="ECO:0000313" key="2">
    <source>
        <dbReference type="Proteomes" id="UP000183975"/>
    </source>
</evidence>
<sequence length="55" mass="6634">MMVLRRECCIEKGQRDFLVLDFGEEVFFGLRVWFDFEEKKTWEGIGNEGKWGELE</sequence>
<dbReference type="AlphaFoldDB" id="A0A1M6QZT8"/>
<organism evidence="1 2">
    <name type="scientific">Anaerotignum lactatifermentans DSM 14214</name>
    <dbReference type="NCBI Taxonomy" id="1121323"/>
    <lineage>
        <taxon>Bacteria</taxon>
        <taxon>Bacillati</taxon>
        <taxon>Bacillota</taxon>
        <taxon>Clostridia</taxon>
        <taxon>Lachnospirales</taxon>
        <taxon>Anaerotignaceae</taxon>
        <taxon>Anaerotignum</taxon>
    </lineage>
</organism>
<name>A0A1M6QZT8_9FIRM</name>
<evidence type="ECO:0000313" key="1">
    <source>
        <dbReference type="EMBL" id="SHK25598.1"/>
    </source>
</evidence>
<accession>A0A1M6QZT8</accession>
<protein>
    <submittedName>
        <fullName evidence="1">Uncharacterized protein</fullName>
    </submittedName>
</protein>
<reference evidence="1 2" key="1">
    <citation type="submission" date="2016-11" db="EMBL/GenBank/DDBJ databases">
        <authorList>
            <person name="Jaros S."/>
            <person name="Januszkiewicz K."/>
            <person name="Wedrychowicz H."/>
        </authorList>
    </citation>
    <scope>NUCLEOTIDE SEQUENCE [LARGE SCALE GENOMIC DNA]</scope>
    <source>
        <strain evidence="1 2">DSM 14214</strain>
    </source>
</reference>